<name>A0ABT7BXP7_9CYAN</name>
<dbReference type="Proteomes" id="UP001232992">
    <property type="component" value="Unassembled WGS sequence"/>
</dbReference>
<proteinExistence type="predicted"/>
<organism evidence="1 2">
    <name type="scientific">Roseofilum casamattae BLCC-M143</name>
    <dbReference type="NCBI Taxonomy" id="3022442"/>
    <lineage>
        <taxon>Bacteria</taxon>
        <taxon>Bacillati</taxon>
        <taxon>Cyanobacteriota</taxon>
        <taxon>Cyanophyceae</taxon>
        <taxon>Desertifilales</taxon>
        <taxon>Desertifilaceae</taxon>
        <taxon>Roseofilum</taxon>
        <taxon>Roseofilum casamattae</taxon>
    </lineage>
</organism>
<keyword evidence="2" id="KW-1185">Reference proteome</keyword>
<reference evidence="1 2" key="1">
    <citation type="submission" date="2023-01" db="EMBL/GenBank/DDBJ databases">
        <title>Novel diversity within Roseofilum (Cyanobacteria; Desertifilaceae) from marine benthic mats with descriptions of four novel species.</title>
        <authorList>
            <person name="Wang Y."/>
            <person name="Berthold D.E."/>
            <person name="Hu J."/>
            <person name="Lefler F.W."/>
            <person name="Laughinghouse H.D. IV."/>
        </authorList>
    </citation>
    <scope>NUCLEOTIDE SEQUENCE [LARGE SCALE GENOMIC DNA]</scope>
    <source>
        <strain evidence="1 2">BLCC-M143</strain>
    </source>
</reference>
<evidence type="ECO:0000313" key="1">
    <source>
        <dbReference type="EMBL" id="MDJ1183830.1"/>
    </source>
</evidence>
<dbReference type="EMBL" id="JAQOSQ010000010">
    <property type="protein sequence ID" value="MDJ1183830.1"/>
    <property type="molecule type" value="Genomic_DNA"/>
</dbReference>
<dbReference type="RefSeq" id="WP_283758482.1">
    <property type="nucleotide sequence ID" value="NZ_JAQOSQ010000010.1"/>
</dbReference>
<evidence type="ECO:0000313" key="2">
    <source>
        <dbReference type="Proteomes" id="UP001232992"/>
    </source>
</evidence>
<sequence length="200" mass="22988">MMNQEFPSMGSHSEWELVRDILLNEERIYLWNPLTVEAEAYFSQLEMKMEAETPEFVDRAGQGYELFYQHLDGLWENSTLAVSEGIDALRSQLDEQFKSIVPQHILANIATKIAELKSSSASLAEQMINCVQENLPEWDSEDLFVLARPFAYTMRGTEEEVALERVLQNAQTLDWETCSDVDRARLTLAIARYGIACRDR</sequence>
<accession>A0ABT7BXP7</accession>
<comment type="caution">
    <text evidence="1">The sequence shown here is derived from an EMBL/GenBank/DDBJ whole genome shotgun (WGS) entry which is preliminary data.</text>
</comment>
<protein>
    <submittedName>
        <fullName evidence="1">Uncharacterized protein</fullName>
    </submittedName>
</protein>
<gene>
    <name evidence="1" type="ORF">PMH09_11595</name>
</gene>